<keyword evidence="1" id="KW-0378">Hydrolase</keyword>
<dbReference type="OrthoDB" id="9815326at2"/>
<dbReference type="EMBL" id="QFYP01000001">
    <property type="protein sequence ID" value="RAK61637.1"/>
    <property type="molecule type" value="Genomic_DNA"/>
</dbReference>
<accession>A0A328B457</accession>
<dbReference type="SUPFAM" id="SSF53187">
    <property type="entry name" value="Zn-dependent exopeptidases"/>
    <property type="match status" value="1"/>
</dbReference>
<proteinExistence type="predicted"/>
<comment type="caution">
    <text evidence="1">The sequence shown here is derived from an EMBL/GenBank/DDBJ whole genome shotgun (WGS) entry which is preliminary data.</text>
</comment>
<dbReference type="PIRSF" id="PIRSF029730">
    <property type="entry name" value="UCP029730"/>
    <property type="match status" value="1"/>
</dbReference>
<organism evidence="1 2">
    <name type="scientific">Phenylobacterium hankyongense</name>
    <dbReference type="NCBI Taxonomy" id="1813876"/>
    <lineage>
        <taxon>Bacteria</taxon>
        <taxon>Pseudomonadati</taxon>
        <taxon>Pseudomonadota</taxon>
        <taxon>Alphaproteobacteria</taxon>
        <taxon>Caulobacterales</taxon>
        <taxon>Caulobacteraceae</taxon>
        <taxon>Phenylobacterium</taxon>
    </lineage>
</organism>
<keyword evidence="2" id="KW-1185">Reference proteome</keyword>
<dbReference type="AlphaFoldDB" id="A0A328B457"/>
<name>A0A328B457_9CAUL</name>
<dbReference type="Gene3D" id="3.40.630.40">
    <property type="entry name" value="Zn-dependent exopeptidases"/>
    <property type="match status" value="1"/>
</dbReference>
<sequence>MAAEDGAPAVVANPGAPAPFLLLGDHAGRIIPRALGDLGLSAAAMDRHIAWDIGVEGLGLALAEALGACFLRQRFSRLVIDCNRAPDRPDAIPAVSDGTAIPGNAALTPAERLARRAEVFEPYHARIAQELDARAAHGLPTVVVALHSFTPVMDGFARPWRFGVLHAEDSAFSRAVLAQLRAEAGAEVVGDNQPYRMDATDYTVPHHARPRGLDYLELEVRQDIIAGPEGQRQVADLLARLLPAALRDLRTG</sequence>
<dbReference type="Proteomes" id="UP000249842">
    <property type="component" value="Unassembled WGS sequence"/>
</dbReference>
<dbReference type="InterPro" id="IPR011227">
    <property type="entry name" value="UCP029730"/>
</dbReference>
<gene>
    <name evidence="1" type="ORF">DJ021_00900</name>
</gene>
<evidence type="ECO:0000313" key="1">
    <source>
        <dbReference type="EMBL" id="RAK61637.1"/>
    </source>
</evidence>
<reference evidence="2" key="1">
    <citation type="submission" date="2018-05" db="EMBL/GenBank/DDBJ databases">
        <authorList>
            <person name="Li X."/>
        </authorList>
    </citation>
    <scope>NUCLEOTIDE SEQUENCE [LARGE SCALE GENOMIC DNA]</scope>
    <source>
        <strain evidence="2">HKS-05</strain>
    </source>
</reference>
<protein>
    <submittedName>
        <fullName evidence="1">N-formylglutamate amidohydrolase</fullName>
    </submittedName>
</protein>
<dbReference type="InterPro" id="IPR007709">
    <property type="entry name" value="N-FG_amidohydro"/>
</dbReference>
<dbReference type="GO" id="GO:0016787">
    <property type="term" value="F:hydrolase activity"/>
    <property type="evidence" value="ECO:0007669"/>
    <property type="project" value="UniProtKB-KW"/>
</dbReference>
<dbReference type="Pfam" id="PF05013">
    <property type="entry name" value="FGase"/>
    <property type="match status" value="1"/>
</dbReference>
<evidence type="ECO:0000313" key="2">
    <source>
        <dbReference type="Proteomes" id="UP000249842"/>
    </source>
</evidence>